<evidence type="ECO:0000313" key="2">
    <source>
        <dbReference type="EMBL" id="GAA0140557.1"/>
    </source>
</evidence>
<feature type="region of interest" description="Disordered" evidence="1">
    <location>
        <begin position="1"/>
        <end position="59"/>
    </location>
</feature>
<keyword evidence="3" id="KW-1185">Reference proteome</keyword>
<evidence type="ECO:0000313" key="3">
    <source>
        <dbReference type="Proteomes" id="UP001454036"/>
    </source>
</evidence>
<dbReference type="EMBL" id="BAABME010030276">
    <property type="protein sequence ID" value="GAA0140557.1"/>
    <property type="molecule type" value="Genomic_DNA"/>
</dbReference>
<dbReference type="PANTHER" id="PTHR31307:SF3">
    <property type="entry name" value="HOMEODOMAIN-LIKE SUPERFAMILY PROTEIN"/>
    <property type="match status" value="1"/>
</dbReference>
<proteinExistence type="predicted"/>
<feature type="compositionally biased region" description="Acidic residues" evidence="1">
    <location>
        <begin position="39"/>
        <end position="48"/>
    </location>
</feature>
<evidence type="ECO:0000256" key="1">
    <source>
        <dbReference type="SAM" id="MobiDB-lite"/>
    </source>
</evidence>
<dbReference type="Proteomes" id="UP001454036">
    <property type="component" value="Unassembled WGS sequence"/>
</dbReference>
<feature type="region of interest" description="Disordered" evidence="1">
    <location>
        <begin position="94"/>
        <end position="144"/>
    </location>
</feature>
<sequence length="213" mass="23991">MDNMERGPFPLNAQPVSAVKMLPQMKPHCPVSNSSDFNSNDDDDDSDDNDVRKNKSKSINNILRGGTGVVYSSNNDAGGNSSVYGRNMRIPIVGGSERGMMPKVMMNSKKRRGYDEDSDDDEEDEEVDVDGEGDDDVGDGDGGNELALEIKGFAERFMRVEKMKLEMMRETERYRMDMEKKRMDMIMNSQRKIVDTIGRAFRAHKKLNTGDEV</sequence>
<reference evidence="2 3" key="1">
    <citation type="submission" date="2024-01" db="EMBL/GenBank/DDBJ databases">
        <title>The complete chloroplast genome sequence of Lithospermum erythrorhizon: insights into the phylogenetic relationship among Boraginaceae species and the maternal lineages of purple gromwells.</title>
        <authorList>
            <person name="Okada T."/>
            <person name="Watanabe K."/>
        </authorList>
    </citation>
    <scope>NUCLEOTIDE SEQUENCE [LARGE SCALE GENOMIC DNA]</scope>
</reference>
<protein>
    <submittedName>
        <fullName evidence="2">Uncharacterized protein</fullName>
    </submittedName>
</protein>
<organism evidence="2 3">
    <name type="scientific">Lithospermum erythrorhizon</name>
    <name type="common">Purple gromwell</name>
    <name type="synonym">Lithospermum officinale var. erythrorhizon</name>
    <dbReference type="NCBI Taxonomy" id="34254"/>
    <lineage>
        <taxon>Eukaryota</taxon>
        <taxon>Viridiplantae</taxon>
        <taxon>Streptophyta</taxon>
        <taxon>Embryophyta</taxon>
        <taxon>Tracheophyta</taxon>
        <taxon>Spermatophyta</taxon>
        <taxon>Magnoliopsida</taxon>
        <taxon>eudicotyledons</taxon>
        <taxon>Gunneridae</taxon>
        <taxon>Pentapetalae</taxon>
        <taxon>asterids</taxon>
        <taxon>lamiids</taxon>
        <taxon>Boraginales</taxon>
        <taxon>Boraginaceae</taxon>
        <taxon>Boraginoideae</taxon>
        <taxon>Lithospermeae</taxon>
        <taxon>Lithospermum</taxon>
    </lineage>
</organism>
<dbReference type="InterPro" id="IPR044823">
    <property type="entry name" value="ASIL1/2-like"/>
</dbReference>
<gene>
    <name evidence="2" type="ORF">LIER_42623</name>
</gene>
<name>A0AAV3NMJ2_LITER</name>
<dbReference type="AlphaFoldDB" id="A0AAV3NMJ2"/>
<dbReference type="PANTHER" id="PTHR31307">
    <property type="entry name" value="TRIHELIX TRANSCRIPTION FACTOR ASIL2"/>
    <property type="match status" value="1"/>
</dbReference>
<comment type="caution">
    <text evidence="2">The sequence shown here is derived from an EMBL/GenBank/DDBJ whole genome shotgun (WGS) entry which is preliminary data.</text>
</comment>
<feature type="compositionally biased region" description="Acidic residues" evidence="1">
    <location>
        <begin position="116"/>
        <end position="139"/>
    </location>
</feature>
<accession>A0AAV3NMJ2</accession>